<dbReference type="Pfam" id="PF01661">
    <property type="entry name" value="Macro"/>
    <property type="match status" value="1"/>
</dbReference>
<evidence type="ECO:0000256" key="7">
    <source>
        <dbReference type="PROSITE-ProRule" id="PRU01362"/>
    </source>
</evidence>
<dbReference type="EMBL" id="CP003940">
    <property type="protein sequence ID" value="AFZ46285.1"/>
    <property type="molecule type" value="Genomic_DNA"/>
</dbReference>
<organism evidence="9 10">
    <name type="scientific">Cyanobacterium stanieri (strain ATCC 29140 / PCC 7202)</name>
    <dbReference type="NCBI Taxonomy" id="292563"/>
    <lineage>
        <taxon>Bacteria</taxon>
        <taxon>Bacillati</taxon>
        <taxon>Cyanobacteriota</taxon>
        <taxon>Cyanophyceae</taxon>
        <taxon>Oscillatoriophycideae</taxon>
        <taxon>Chroococcales</taxon>
        <taxon>Geminocystaceae</taxon>
        <taxon>Cyanobacterium</taxon>
    </lineage>
</organism>
<dbReference type="GO" id="GO:0140291">
    <property type="term" value="P:peptidyl-glutamate ADP-deribosylation"/>
    <property type="evidence" value="ECO:0007669"/>
    <property type="project" value="TreeGrafter"/>
</dbReference>
<feature type="active site" description="Proton acceptor" evidence="7">
    <location>
        <position position="135"/>
    </location>
</feature>
<dbReference type="SUPFAM" id="SSF52949">
    <property type="entry name" value="Macro domain-like"/>
    <property type="match status" value="1"/>
</dbReference>
<dbReference type="PANTHER" id="PTHR12521">
    <property type="entry name" value="PROTEIN C6ORF130"/>
    <property type="match status" value="1"/>
</dbReference>
<name>K9YIR0_CYASC</name>
<dbReference type="GO" id="GO:0016757">
    <property type="term" value="F:glycosyltransferase activity"/>
    <property type="evidence" value="ECO:0007669"/>
    <property type="project" value="UniProtKB-UniRule"/>
</dbReference>
<keyword evidence="10" id="KW-1185">Reference proteome</keyword>
<feature type="domain" description="DarT" evidence="8">
    <location>
        <begin position="91"/>
        <end position="290"/>
    </location>
</feature>
<dbReference type="eggNOG" id="COG2110">
    <property type="taxonomic scope" value="Bacteria"/>
</dbReference>
<dbReference type="InterPro" id="IPR043472">
    <property type="entry name" value="Macro_dom-like"/>
</dbReference>
<keyword evidence="2 7" id="KW-0328">Glycosyltransferase</keyword>
<evidence type="ECO:0000256" key="6">
    <source>
        <dbReference type="ARBA" id="ARBA00035885"/>
    </source>
</evidence>
<proteinExistence type="inferred from homology"/>
<evidence type="ECO:0000256" key="3">
    <source>
        <dbReference type="ARBA" id="ARBA00022679"/>
    </source>
</evidence>
<evidence type="ECO:0000256" key="2">
    <source>
        <dbReference type="ARBA" id="ARBA00022676"/>
    </source>
</evidence>
<comment type="caution">
    <text evidence="7">Lacks conserved residue(s) required for the propagation of feature annotation.</text>
</comment>
<feature type="active site" evidence="7">
    <location>
        <position position="240"/>
    </location>
</feature>
<dbReference type="PROSITE" id="PS52018">
    <property type="entry name" value="DART"/>
    <property type="match status" value="1"/>
</dbReference>
<feature type="binding site" evidence="7">
    <location>
        <position position="135"/>
    </location>
    <ligand>
        <name>NAD(+)</name>
        <dbReference type="ChEBI" id="CHEBI:57540"/>
    </ligand>
</feature>
<evidence type="ECO:0000313" key="9">
    <source>
        <dbReference type="EMBL" id="AFZ46285.1"/>
    </source>
</evidence>
<dbReference type="InterPro" id="IPR002589">
    <property type="entry name" value="Macro_dom"/>
</dbReference>
<dbReference type="GO" id="GO:0003677">
    <property type="term" value="F:DNA binding"/>
    <property type="evidence" value="ECO:0007669"/>
    <property type="project" value="UniProtKB-UniRule"/>
</dbReference>
<evidence type="ECO:0000256" key="5">
    <source>
        <dbReference type="ARBA" id="ARBA00023125"/>
    </source>
</evidence>
<evidence type="ECO:0000259" key="8">
    <source>
        <dbReference type="PROSITE" id="PS52018"/>
    </source>
</evidence>
<keyword evidence="4 7" id="KW-0548">Nucleotidyltransferase</keyword>
<dbReference type="BioCyc" id="CSTA292563:G1353-308-MONOMER"/>
<feature type="binding site" evidence="7">
    <location>
        <begin position="95"/>
        <end position="97"/>
    </location>
    <ligand>
        <name>NAD(+)</name>
        <dbReference type="ChEBI" id="CHEBI:57540"/>
    </ligand>
</feature>
<dbReference type="AlphaFoldDB" id="K9YIR0"/>
<comment type="catalytic activity">
    <reaction evidence="7">
        <text>a thymidine in DNA + NAD(+) = an N-(ADP-alpha-D-ribosyl)-thymidine in DNA + nicotinamide + H(+)</text>
        <dbReference type="Rhea" id="RHEA:71651"/>
        <dbReference type="Rhea" id="RHEA-COMP:13556"/>
        <dbReference type="Rhea" id="RHEA-COMP:18051"/>
        <dbReference type="ChEBI" id="CHEBI:15378"/>
        <dbReference type="ChEBI" id="CHEBI:17154"/>
        <dbReference type="ChEBI" id="CHEBI:57540"/>
        <dbReference type="ChEBI" id="CHEBI:137386"/>
        <dbReference type="ChEBI" id="CHEBI:191199"/>
    </reaction>
</comment>
<comment type="catalytic activity">
    <reaction evidence="6">
        <text>an N-(ADP-alpha-D-ribosyl)-thymidine in DNA + H2O = a thymidine in DNA + ADP-D-ribose</text>
        <dbReference type="Rhea" id="RHEA:71655"/>
        <dbReference type="Rhea" id="RHEA-COMP:13556"/>
        <dbReference type="Rhea" id="RHEA-COMP:18051"/>
        <dbReference type="ChEBI" id="CHEBI:15377"/>
        <dbReference type="ChEBI" id="CHEBI:57967"/>
        <dbReference type="ChEBI" id="CHEBI:137386"/>
        <dbReference type="ChEBI" id="CHEBI:191199"/>
    </reaction>
    <physiologicalReaction direction="left-to-right" evidence="6">
        <dbReference type="Rhea" id="RHEA:71656"/>
    </physiologicalReaction>
</comment>
<comment type="similarity">
    <text evidence="7">Belongs to the DarT ADP-ribosyltransferase family.</text>
</comment>
<dbReference type="InterPro" id="IPR050892">
    <property type="entry name" value="ADP-ribose_metab_enzymes"/>
</dbReference>
<dbReference type="CDD" id="cd02901">
    <property type="entry name" value="Macro_Poa1p-like"/>
    <property type="match status" value="1"/>
</dbReference>
<dbReference type="GO" id="GO:0016779">
    <property type="term" value="F:nucleotidyltransferase activity"/>
    <property type="evidence" value="ECO:0007669"/>
    <property type="project" value="UniProtKB-UniRule"/>
</dbReference>
<dbReference type="STRING" id="292563.Cyast_0305"/>
<protein>
    <recommendedName>
        <fullName evidence="8">DarT domain-containing protein</fullName>
    </recommendedName>
</protein>
<evidence type="ECO:0000313" key="10">
    <source>
        <dbReference type="Proteomes" id="UP000010483"/>
    </source>
</evidence>
<keyword evidence="5 7" id="KW-0238">DNA-binding</keyword>
<dbReference type="InterPro" id="IPR029494">
    <property type="entry name" value="DarT"/>
</dbReference>
<keyword evidence="1 7" id="KW-1277">Toxin-antitoxin system</keyword>
<evidence type="ECO:0000256" key="4">
    <source>
        <dbReference type="ARBA" id="ARBA00022695"/>
    </source>
</evidence>
<gene>
    <name evidence="9" type="ordered locus">Cyast_0305</name>
</gene>
<accession>K9YIR0</accession>
<dbReference type="Gene3D" id="3.40.220.10">
    <property type="entry name" value="Leucine Aminopeptidase, subunit E, domain 1"/>
    <property type="match status" value="1"/>
</dbReference>
<keyword evidence="3 7" id="KW-0808">Transferase</keyword>
<dbReference type="Proteomes" id="UP000010483">
    <property type="component" value="Chromosome"/>
</dbReference>
<sequence>MKGGQRKGAGNPSWVNRPTKVIRIPHVYSDFLLKLSRMLDNGEDYEEIHKYVESYYKNNIFDYDLTFNSINTDITINNFFEQMAKRKVGIDGLYYITDINNIPSILRNGILSHSKINQLGIKPVTVYDQDIVELRKNKKVNDKPLWDFANLYFQPRNAMLYRLIRSVNSENICILQIKKTFLTLKKFQSKIYISDGNMASSESKAFPLQESENLFNEILQNIDSDWWDRNDGSLRKMMAECLVYDSIPPSQIQSIYVSSDNNRKSLIKKLNAENISLSKISVVAEPHKFFKPNSVDSIHDDGNGTRIQLVKGDLFFSHAQTLTISVNCVGVMGKGLASTAKDRFPDVYVKYQQVCRDKKLSYNRPFLYKRESSVADSLIDSFSGVKDLNDSQQTWFLLFPTKYHWRNNSSLDGIEKGLIWLLNNYKLEGITSIAMPSLGCGQGNLQWRDVGKLMCKYFVQMKGLTTSIYLPNKNIDPIYLTSDYLLPF</sequence>
<evidence type="ECO:0000256" key="1">
    <source>
        <dbReference type="ARBA" id="ARBA00022649"/>
    </source>
</evidence>
<reference evidence="10" key="1">
    <citation type="journal article" date="2013" name="Proc. Natl. Acad. Sci. U.S.A.">
        <title>Improving the coverage of the cyanobacterial phylum using diversity-driven genome sequencing.</title>
        <authorList>
            <person name="Shih P.M."/>
            <person name="Wu D."/>
            <person name="Latifi A."/>
            <person name="Axen S.D."/>
            <person name="Fewer D.P."/>
            <person name="Talla E."/>
            <person name="Calteau A."/>
            <person name="Cai F."/>
            <person name="Tandeau de Marsac N."/>
            <person name="Rippka R."/>
            <person name="Herdman M."/>
            <person name="Sivonen K."/>
            <person name="Coursin T."/>
            <person name="Laurent T."/>
            <person name="Goodwin L."/>
            <person name="Nolan M."/>
            <person name="Davenport K.W."/>
            <person name="Han C.S."/>
            <person name="Rubin E.M."/>
            <person name="Eisen J.A."/>
            <person name="Woyke T."/>
            <person name="Gugger M."/>
            <person name="Kerfeld C.A."/>
        </authorList>
    </citation>
    <scope>NUCLEOTIDE SEQUENCE [LARGE SCALE GENOMIC DNA]</scope>
    <source>
        <strain evidence="10">ATCC 29140 / PCC 7202</strain>
    </source>
</reference>
<dbReference type="Pfam" id="PF14487">
    <property type="entry name" value="DarT"/>
    <property type="match status" value="1"/>
</dbReference>
<dbReference type="PANTHER" id="PTHR12521:SF0">
    <property type="entry name" value="ADP-RIBOSE GLYCOHYDROLASE OARD1"/>
    <property type="match status" value="1"/>
</dbReference>
<dbReference type="KEGG" id="csn:Cyast_0305"/>
<dbReference type="HOGENOM" id="CLU_701847_0_0_3"/>